<organism evidence="1 2">
    <name type="scientific">Intoshia linei</name>
    <dbReference type="NCBI Taxonomy" id="1819745"/>
    <lineage>
        <taxon>Eukaryota</taxon>
        <taxon>Metazoa</taxon>
        <taxon>Spiralia</taxon>
        <taxon>Lophotrochozoa</taxon>
        <taxon>Mesozoa</taxon>
        <taxon>Orthonectida</taxon>
        <taxon>Rhopaluridae</taxon>
        <taxon>Intoshia</taxon>
    </lineage>
</organism>
<keyword evidence="2" id="KW-1185">Reference proteome</keyword>
<dbReference type="EMBL" id="LWCA01000023">
    <property type="protein sequence ID" value="OAF71793.1"/>
    <property type="molecule type" value="Genomic_DNA"/>
</dbReference>
<protein>
    <submittedName>
        <fullName evidence="1">39S ribosomal protein L13, mitochondrial</fullName>
    </submittedName>
</protein>
<accession>A0A177BDL4</accession>
<dbReference type="GO" id="GO:0006412">
    <property type="term" value="P:translation"/>
    <property type="evidence" value="ECO:0007669"/>
    <property type="project" value="InterPro"/>
</dbReference>
<keyword evidence="1" id="KW-0689">Ribosomal protein</keyword>
<evidence type="ECO:0000313" key="2">
    <source>
        <dbReference type="Proteomes" id="UP000078046"/>
    </source>
</evidence>
<proteinExistence type="predicted"/>
<dbReference type="AlphaFoldDB" id="A0A177BDL4"/>
<name>A0A177BDL4_9BILA</name>
<dbReference type="SUPFAM" id="SSF52161">
    <property type="entry name" value="Ribosomal protein L13"/>
    <property type="match status" value="1"/>
</dbReference>
<evidence type="ECO:0000313" key="1">
    <source>
        <dbReference type="EMBL" id="OAF71793.1"/>
    </source>
</evidence>
<dbReference type="Gene3D" id="3.90.1180.10">
    <property type="entry name" value="Ribosomal protein L13"/>
    <property type="match status" value="2"/>
</dbReference>
<dbReference type="OrthoDB" id="274622at2759"/>
<dbReference type="GO" id="GO:0003735">
    <property type="term" value="F:structural constituent of ribosome"/>
    <property type="evidence" value="ECO:0007669"/>
    <property type="project" value="InterPro"/>
</dbReference>
<keyword evidence="1" id="KW-0687">Ribonucleoprotein</keyword>
<dbReference type="InterPro" id="IPR036899">
    <property type="entry name" value="Ribosomal_uL13_sf"/>
</dbReference>
<dbReference type="GO" id="GO:0005840">
    <property type="term" value="C:ribosome"/>
    <property type="evidence" value="ECO:0007669"/>
    <property type="project" value="UniProtKB-KW"/>
</dbReference>
<comment type="caution">
    <text evidence="1">The sequence shown here is derived from an EMBL/GenBank/DDBJ whole genome shotgun (WGS) entry which is preliminary data.</text>
</comment>
<dbReference type="Proteomes" id="UP000078046">
    <property type="component" value="Unassembled WGS sequence"/>
</dbReference>
<sequence length="174" mass="21185">MNQLRTQQWATFTRVWYEFDAYHQCPFLSAKLITKFLEGRHKPIYHRYGFLFVCLNILYAKLKKFTRTAWVTHKLDPTEVIRKAIYSRMFNHLIRKTDMERLHIFPEAIPDNIQKRIDYKLPKVMNIEKSLDQYSQDEIDKFPRLFKSPKYYVMDPSERCEDNAKDVSFEFIEK</sequence>
<gene>
    <name evidence="1" type="ORF">A3Q56_00413</name>
</gene>
<reference evidence="1 2" key="1">
    <citation type="submission" date="2016-04" db="EMBL/GenBank/DDBJ databases">
        <title>The genome of Intoshia linei affirms orthonectids as highly simplified spiralians.</title>
        <authorList>
            <person name="Mikhailov K.V."/>
            <person name="Slusarev G.S."/>
            <person name="Nikitin M.A."/>
            <person name="Logacheva M.D."/>
            <person name="Penin A."/>
            <person name="Aleoshin V."/>
            <person name="Panchin Y.V."/>
        </authorList>
    </citation>
    <scope>NUCLEOTIDE SEQUENCE [LARGE SCALE GENOMIC DNA]</scope>
    <source>
        <strain evidence="1">Intl2013</strain>
        <tissue evidence="1">Whole animal</tissue>
    </source>
</reference>